<dbReference type="RefSeq" id="WP_167679542.1">
    <property type="nucleotide sequence ID" value="NZ_CP050313.1"/>
</dbReference>
<organism evidence="2 3">
    <name type="scientific">Shewanella aestuarii</name>
    <dbReference type="NCBI Taxonomy" id="1028752"/>
    <lineage>
        <taxon>Bacteria</taxon>
        <taxon>Pseudomonadati</taxon>
        <taxon>Pseudomonadota</taxon>
        <taxon>Gammaproteobacteria</taxon>
        <taxon>Alteromonadales</taxon>
        <taxon>Shewanellaceae</taxon>
        <taxon>Shewanella</taxon>
    </lineage>
</organism>
<keyword evidence="1" id="KW-0472">Membrane</keyword>
<proteinExistence type="predicted"/>
<keyword evidence="3" id="KW-1185">Reference proteome</keyword>
<reference evidence="2 3" key="1">
    <citation type="submission" date="2020-03" db="EMBL/GenBank/DDBJ databases">
        <title>Complete genome sequence of Shewanella sp.</title>
        <authorList>
            <person name="Kim Y.-S."/>
            <person name="Kim S.-J."/>
            <person name="Jung H.-K."/>
            <person name="Kim K.-H."/>
        </authorList>
    </citation>
    <scope>NUCLEOTIDE SEQUENCE [LARGE SCALE GENOMIC DNA]</scope>
    <source>
        <strain evidence="2 3">PN3F2</strain>
    </source>
</reference>
<feature type="transmembrane region" description="Helical" evidence="1">
    <location>
        <begin position="24"/>
        <end position="45"/>
    </location>
</feature>
<accession>A0A6G9QMA9</accession>
<name>A0A6G9QMA9_9GAMM</name>
<feature type="transmembrane region" description="Helical" evidence="1">
    <location>
        <begin position="51"/>
        <end position="67"/>
    </location>
</feature>
<dbReference type="KEGG" id="saes:HBH39_15325"/>
<dbReference type="AlphaFoldDB" id="A0A6G9QMA9"/>
<keyword evidence="1" id="KW-1133">Transmembrane helix</keyword>
<dbReference type="Proteomes" id="UP000502608">
    <property type="component" value="Chromosome"/>
</dbReference>
<feature type="transmembrane region" description="Helical" evidence="1">
    <location>
        <begin position="104"/>
        <end position="122"/>
    </location>
</feature>
<keyword evidence="1" id="KW-0812">Transmembrane</keyword>
<evidence type="ECO:0000313" key="2">
    <source>
        <dbReference type="EMBL" id="QIR15686.1"/>
    </source>
</evidence>
<evidence type="ECO:0000256" key="1">
    <source>
        <dbReference type="SAM" id="Phobius"/>
    </source>
</evidence>
<dbReference type="EMBL" id="CP050313">
    <property type="protein sequence ID" value="QIR15686.1"/>
    <property type="molecule type" value="Genomic_DNA"/>
</dbReference>
<gene>
    <name evidence="2" type="ORF">HBH39_15325</name>
</gene>
<sequence>MKKSHDGSQPLSEKRFWFERLTKTSLRALHIIGVVGAGGGILLHIDKSQWLTYWVITMSSGLLLMLWEMVRDWRWLIQLKGVLTVAKLALVGLLVPLAHWQVEIIICLIALSVIVSHGPAGLRHYSIVHRKVIHGKKEIKG</sequence>
<feature type="transmembrane region" description="Helical" evidence="1">
    <location>
        <begin position="79"/>
        <end position="98"/>
    </location>
</feature>
<evidence type="ECO:0000313" key="3">
    <source>
        <dbReference type="Proteomes" id="UP000502608"/>
    </source>
</evidence>
<protein>
    <submittedName>
        <fullName evidence="2">Uncharacterized protein</fullName>
    </submittedName>
</protein>